<dbReference type="InterPro" id="IPR023213">
    <property type="entry name" value="CAT-like_dom_sf"/>
</dbReference>
<dbReference type="Gene3D" id="3.30.559.10">
    <property type="entry name" value="Chloramphenicol acetyltransferase-like domain"/>
    <property type="match status" value="2"/>
</dbReference>
<accession>A0AAD5DDE4</accession>
<evidence type="ECO:0000313" key="3">
    <source>
        <dbReference type="EMBL" id="KAI7757335.1"/>
    </source>
</evidence>
<comment type="caution">
    <text evidence="3">The sequence shown here is derived from an EMBL/GenBank/DDBJ whole genome shotgun (WGS) entry which is preliminary data.</text>
</comment>
<dbReference type="AlphaFoldDB" id="A0AAD5DDE4"/>
<reference evidence="3" key="1">
    <citation type="submission" date="2022-06" db="EMBL/GenBank/DDBJ databases">
        <title>Uncovering the hologenomic basis of an extraordinary plant invasion.</title>
        <authorList>
            <person name="Bieker V.C."/>
            <person name="Martin M.D."/>
            <person name="Gilbert T."/>
            <person name="Hodgins K."/>
            <person name="Battlay P."/>
            <person name="Petersen B."/>
            <person name="Wilson J."/>
        </authorList>
    </citation>
    <scope>NUCLEOTIDE SEQUENCE</scope>
    <source>
        <strain evidence="3">AA19_3_7</strain>
        <tissue evidence="3">Leaf</tissue>
    </source>
</reference>
<gene>
    <name evidence="3" type="ORF">M8C21_017119</name>
</gene>
<dbReference type="PANTHER" id="PTHR31625">
    <property type="match status" value="1"/>
</dbReference>
<dbReference type="InterPro" id="IPR051504">
    <property type="entry name" value="Plant_metabolite_acyltrans"/>
</dbReference>
<keyword evidence="1" id="KW-0808">Transferase</keyword>
<organism evidence="3 4">
    <name type="scientific">Ambrosia artemisiifolia</name>
    <name type="common">Common ragweed</name>
    <dbReference type="NCBI Taxonomy" id="4212"/>
    <lineage>
        <taxon>Eukaryota</taxon>
        <taxon>Viridiplantae</taxon>
        <taxon>Streptophyta</taxon>
        <taxon>Embryophyta</taxon>
        <taxon>Tracheophyta</taxon>
        <taxon>Spermatophyta</taxon>
        <taxon>Magnoliopsida</taxon>
        <taxon>eudicotyledons</taxon>
        <taxon>Gunneridae</taxon>
        <taxon>Pentapetalae</taxon>
        <taxon>asterids</taxon>
        <taxon>campanulids</taxon>
        <taxon>Asterales</taxon>
        <taxon>Asteraceae</taxon>
        <taxon>Asteroideae</taxon>
        <taxon>Heliantheae alliance</taxon>
        <taxon>Heliantheae</taxon>
        <taxon>Ambrosia</taxon>
    </lineage>
</organism>
<name>A0AAD5DDE4_AMBAR</name>
<dbReference type="EMBL" id="JAMZMK010000136">
    <property type="protein sequence ID" value="KAI7757335.1"/>
    <property type="molecule type" value="Genomic_DNA"/>
</dbReference>
<dbReference type="Proteomes" id="UP001206925">
    <property type="component" value="Unassembled WGS sequence"/>
</dbReference>
<keyword evidence="2" id="KW-0012">Acyltransferase</keyword>
<dbReference type="Pfam" id="PF02458">
    <property type="entry name" value="Transferase"/>
    <property type="match status" value="1"/>
</dbReference>
<protein>
    <submittedName>
        <fullName evidence="3">Uncharacterized protein</fullName>
    </submittedName>
</protein>
<proteinExistence type="predicted"/>
<evidence type="ECO:0000313" key="4">
    <source>
        <dbReference type="Proteomes" id="UP001206925"/>
    </source>
</evidence>
<keyword evidence="4" id="KW-1185">Reference proteome</keyword>
<evidence type="ECO:0000256" key="1">
    <source>
        <dbReference type="ARBA" id="ARBA00022679"/>
    </source>
</evidence>
<sequence length="208" mass="22971">MTNHHCLCDASINILFLKAWSSIAQSGTNMSFLANGTMPFYGRVVKNPELDEKYLKFAEVEKFKEYQPFKLCGPTDKVRATFILPRTVINKLRTLASTKLPTLPYVSSFTVACAYVWSCLAKTGENGLQLFRFGIDCRSRMSPPIPAAYFGNCVVGGCNAMEQSKLLTGKEGFVTATKLIGQSLYEKLTDKDASACIYLLKISLSCVA</sequence>
<dbReference type="GO" id="GO:0016747">
    <property type="term" value="F:acyltransferase activity, transferring groups other than amino-acyl groups"/>
    <property type="evidence" value="ECO:0007669"/>
    <property type="project" value="UniProtKB-ARBA"/>
</dbReference>
<evidence type="ECO:0000256" key="2">
    <source>
        <dbReference type="ARBA" id="ARBA00023315"/>
    </source>
</evidence>